<dbReference type="SUPFAM" id="SSF56672">
    <property type="entry name" value="DNA/RNA polymerases"/>
    <property type="match status" value="1"/>
</dbReference>
<dbReference type="EMBL" id="CAJVPY010003927">
    <property type="protein sequence ID" value="CAG8605785.1"/>
    <property type="molecule type" value="Genomic_DNA"/>
</dbReference>
<proteinExistence type="predicted"/>
<evidence type="ECO:0000313" key="2">
    <source>
        <dbReference type="EMBL" id="CAG8605785.1"/>
    </source>
</evidence>
<evidence type="ECO:0000313" key="1">
    <source>
        <dbReference type="EMBL" id="CAG8605752.1"/>
    </source>
</evidence>
<dbReference type="InterPro" id="IPR043502">
    <property type="entry name" value="DNA/RNA_pol_sf"/>
</dbReference>
<organism evidence="2 3">
    <name type="scientific">Dentiscutata erythropus</name>
    <dbReference type="NCBI Taxonomy" id="1348616"/>
    <lineage>
        <taxon>Eukaryota</taxon>
        <taxon>Fungi</taxon>
        <taxon>Fungi incertae sedis</taxon>
        <taxon>Mucoromycota</taxon>
        <taxon>Glomeromycotina</taxon>
        <taxon>Glomeromycetes</taxon>
        <taxon>Diversisporales</taxon>
        <taxon>Gigasporaceae</taxon>
        <taxon>Dentiscutata</taxon>
    </lineage>
</organism>
<reference evidence="2" key="1">
    <citation type="submission" date="2021-06" db="EMBL/GenBank/DDBJ databases">
        <authorList>
            <person name="Kallberg Y."/>
            <person name="Tangrot J."/>
            <person name="Rosling A."/>
        </authorList>
    </citation>
    <scope>NUCLEOTIDE SEQUENCE</scope>
    <source>
        <strain evidence="2">MA453B</strain>
    </source>
</reference>
<dbReference type="Proteomes" id="UP000789405">
    <property type="component" value="Unassembled WGS sequence"/>
</dbReference>
<comment type="caution">
    <text evidence="2">The sequence shown here is derived from an EMBL/GenBank/DDBJ whole genome shotgun (WGS) entry which is preliminary data.</text>
</comment>
<sequence length="196" mass="22960">MAYRRFPYRFLEEEILSHRIYRIGGRNECEPQIDPLNGVAIGMSSAHAIPLNIFEQHKHLQMNITAMDSTMILYDGQNIRQHNLLLNIVRRNMVDLTGLPANDFFKYNKITAYGDDNVLSSNCFNDKWYDAMYFAKKVPKTEVEHDTFNNVEFLSEMLKNIALTISIKYINIIRETQQNLMTLNEILESKKTYLLE</sequence>
<dbReference type="AlphaFoldDB" id="A0A9N9CNY5"/>
<dbReference type="EMBL" id="CAJVPY010003927">
    <property type="protein sequence ID" value="CAG8605752.1"/>
    <property type="molecule type" value="Genomic_DNA"/>
</dbReference>
<accession>A0A9N9CNY5</accession>
<keyword evidence="3" id="KW-1185">Reference proteome</keyword>
<evidence type="ECO:0000313" key="3">
    <source>
        <dbReference type="Proteomes" id="UP000789405"/>
    </source>
</evidence>
<name>A0A9N9CNY5_9GLOM</name>
<gene>
    <name evidence="1" type="ORF">DERYTH_LOCUS7876</name>
    <name evidence="2" type="ORF">DERYTH_LOCUS7878</name>
</gene>
<protein>
    <submittedName>
        <fullName evidence="1">38_t:CDS:1</fullName>
    </submittedName>
    <submittedName>
        <fullName evidence="2">40_t:CDS:1</fullName>
    </submittedName>
</protein>